<dbReference type="Proteomes" id="UP000325081">
    <property type="component" value="Unassembled WGS sequence"/>
</dbReference>
<protein>
    <submittedName>
        <fullName evidence="2">Type-2 restriction enzyme AvaI</fullName>
    </submittedName>
</protein>
<evidence type="ECO:0000313" key="3">
    <source>
        <dbReference type="Proteomes" id="UP000325081"/>
    </source>
</evidence>
<dbReference type="EMBL" id="BKCP01005461">
    <property type="protein sequence ID" value="GER38122.1"/>
    <property type="molecule type" value="Genomic_DNA"/>
</dbReference>
<feature type="non-terminal residue" evidence="2">
    <location>
        <position position="1"/>
    </location>
</feature>
<comment type="caution">
    <text evidence="2">The sequence shown here is derived from an EMBL/GenBank/DDBJ whole genome shotgun (WGS) entry which is preliminary data.</text>
</comment>
<accession>A0A5A7PZY2</accession>
<name>A0A5A7PZY2_STRAF</name>
<feature type="non-terminal residue" evidence="2">
    <location>
        <position position="167"/>
    </location>
</feature>
<sequence length="167" mass="18352">IFYYVQQIQFPLSTDLRGKDVPSSFRGAYSESKKSVNSSNNSRSEILNKKEGPFSRKKCAFDGKARTTKGGSTPSRMERLKSATPLGSGDNRVNLGLSGSEEPMLKEKLKNAHGKSGKSSSNVSERSESQSQDQLLQNYIPSSSNFCWNRETISPIPQCGNSFKGLC</sequence>
<evidence type="ECO:0000313" key="2">
    <source>
        <dbReference type="EMBL" id="GER38122.1"/>
    </source>
</evidence>
<dbReference type="AlphaFoldDB" id="A0A5A7PZY2"/>
<feature type="compositionally biased region" description="Low complexity" evidence="1">
    <location>
        <begin position="35"/>
        <end position="45"/>
    </location>
</feature>
<feature type="region of interest" description="Disordered" evidence="1">
    <location>
        <begin position="21"/>
        <end position="134"/>
    </location>
</feature>
<gene>
    <name evidence="2" type="ORF">STAS_14588</name>
</gene>
<feature type="compositionally biased region" description="Low complexity" evidence="1">
    <location>
        <begin position="117"/>
        <end position="132"/>
    </location>
</feature>
<evidence type="ECO:0000256" key="1">
    <source>
        <dbReference type="SAM" id="MobiDB-lite"/>
    </source>
</evidence>
<feature type="compositionally biased region" description="Basic and acidic residues" evidence="1">
    <location>
        <begin position="46"/>
        <end position="65"/>
    </location>
</feature>
<proteinExistence type="predicted"/>
<organism evidence="2 3">
    <name type="scientific">Striga asiatica</name>
    <name type="common">Asiatic witchweed</name>
    <name type="synonym">Buchnera asiatica</name>
    <dbReference type="NCBI Taxonomy" id="4170"/>
    <lineage>
        <taxon>Eukaryota</taxon>
        <taxon>Viridiplantae</taxon>
        <taxon>Streptophyta</taxon>
        <taxon>Embryophyta</taxon>
        <taxon>Tracheophyta</taxon>
        <taxon>Spermatophyta</taxon>
        <taxon>Magnoliopsida</taxon>
        <taxon>eudicotyledons</taxon>
        <taxon>Gunneridae</taxon>
        <taxon>Pentapetalae</taxon>
        <taxon>asterids</taxon>
        <taxon>lamiids</taxon>
        <taxon>Lamiales</taxon>
        <taxon>Orobanchaceae</taxon>
        <taxon>Buchnereae</taxon>
        <taxon>Striga</taxon>
    </lineage>
</organism>
<keyword evidence="3" id="KW-1185">Reference proteome</keyword>
<reference evidence="3" key="1">
    <citation type="journal article" date="2019" name="Curr. Biol.">
        <title>Genome Sequence of Striga asiatica Provides Insight into the Evolution of Plant Parasitism.</title>
        <authorList>
            <person name="Yoshida S."/>
            <person name="Kim S."/>
            <person name="Wafula E.K."/>
            <person name="Tanskanen J."/>
            <person name="Kim Y.M."/>
            <person name="Honaas L."/>
            <person name="Yang Z."/>
            <person name="Spallek T."/>
            <person name="Conn C.E."/>
            <person name="Ichihashi Y."/>
            <person name="Cheong K."/>
            <person name="Cui S."/>
            <person name="Der J.P."/>
            <person name="Gundlach H."/>
            <person name="Jiao Y."/>
            <person name="Hori C."/>
            <person name="Ishida J.K."/>
            <person name="Kasahara H."/>
            <person name="Kiba T."/>
            <person name="Kim M.S."/>
            <person name="Koo N."/>
            <person name="Laohavisit A."/>
            <person name="Lee Y.H."/>
            <person name="Lumba S."/>
            <person name="McCourt P."/>
            <person name="Mortimer J.C."/>
            <person name="Mutuku J.M."/>
            <person name="Nomura T."/>
            <person name="Sasaki-Sekimoto Y."/>
            <person name="Seto Y."/>
            <person name="Wang Y."/>
            <person name="Wakatake T."/>
            <person name="Sakakibara H."/>
            <person name="Demura T."/>
            <person name="Yamaguchi S."/>
            <person name="Yoneyama K."/>
            <person name="Manabe R.I."/>
            <person name="Nelson D.C."/>
            <person name="Schulman A.H."/>
            <person name="Timko M.P."/>
            <person name="dePamphilis C.W."/>
            <person name="Choi D."/>
            <person name="Shirasu K."/>
        </authorList>
    </citation>
    <scope>NUCLEOTIDE SEQUENCE [LARGE SCALE GENOMIC DNA]</scope>
    <source>
        <strain evidence="3">cv. UVA1</strain>
    </source>
</reference>